<dbReference type="PROSITE" id="PS51294">
    <property type="entry name" value="HTH_MYB"/>
    <property type="match status" value="1"/>
</dbReference>
<evidence type="ECO:0000259" key="8">
    <source>
        <dbReference type="PROSITE" id="PS51294"/>
    </source>
</evidence>
<feature type="domain" description="Myb-like" evidence="6">
    <location>
        <begin position="6"/>
        <end position="54"/>
    </location>
</feature>
<keyword evidence="10" id="KW-1185">Reference proteome</keyword>
<dbReference type="InterPro" id="IPR017930">
    <property type="entry name" value="Myb_dom"/>
</dbReference>
<feature type="domain" description="Myb-like" evidence="6">
    <location>
        <begin position="90"/>
        <end position="142"/>
    </location>
</feature>
<dbReference type="InterPro" id="IPR001005">
    <property type="entry name" value="SANT/Myb"/>
</dbReference>
<comment type="subcellular location">
    <subcellularLocation>
        <location evidence="1">Nucleus</location>
    </subcellularLocation>
</comment>
<feature type="domain" description="SANT" evidence="7">
    <location>
        <begin position="98"/>
        <end position="146"/>
    </location>
</feature>
<protein>
    <submittedName>
        <fullName evidence="9">Uncharacterized protein</fullName>
    </submittedName>
</protein>
<comment type="caution">
    <text evidence="9">The sequence shown here is derived from an EMBL/GenBank/DDBJ whole genome shotgun (WGS) entry which is preliminary data.</text>
</comment>
<dbReference type="SMART" id="SM00717">
    <property type="entry name" value="SANT"/>
    <property type="match status" value="2"/>
</dbReference>
<accession>A0A835MPZ9</accession>
<dbReference type="GO" id="GO:0003677">
    <property type="term" value="F:DNA binding"/>
    <property type="evidence" value="ECO:0007669"/>
    <property type="project" value="UniProtKB-KW"/>
</dbReference>
<dbReference type="PANTHER" id="PTHR44042">
    <property type="entry name" value="DUPLICATED HOMEODOMAIN-LIKE SUPERFAMILY PROTEIN-RELATED"/>
    <property type="match status" value="1"/>
</dbReference>
<proteinExistence type="predicted"/>
<dbReference type="FunFam" id="1.10.10.60:FF:000154">
    <property type="entry name" value="Transcription factor SRM1"/>
    <property type="match status" value="1"/>
</dbReference>
<keyword evidence="2" id="KW-0805">Transcription regulation</keyword>
<evidence type="ECO:0000256" key="5">
    <source>
        <dbReference type="ARBA" id="ARBA00023242"/>
    </source>
</evidence>
<dbReference type="PANTHER" id="PTHR44042:SF67">
    <property type="entry name" value="MYB-LIKE PROTEIN I"/>
    <property type="match status" value="1"/>
</dbReference>
<dbReference type="NCBIfam" id="TIGR01557">
    <property type="entry name" value="myb_SHAQKYF"/>
    <property type="match status" value="1"/>
</dbReference>
<dbReference type="OrthoDB" id="118550at2759"/>
<sequence length="214" mass="24861">MSSHFSSWSRQEDKQFEQALVLFPEETPNRWEKISSYVPGKSWREVRKHYEDLVHDVWEIDSGRVEVPIYDPDELGSAAAEFRGKEREHTERRKGTPWTGEEHRLFLIGLQKYGKGDWRSISRNAVVSRTPTQVASHAQKYFLRLNSEKKEKKRSSIHDITAANATRSMARADYDPDWNFELVDPSVDEPMGRPANFFHDLGNPPPYHGFGFPV</sequence>
<evidence type="ECO:0000256" key="2">
    <source>
        <dbReference type="ARBA" id="ARBA00023015"/>
    </source>
</evidence>
<dbReference type="InterPro" id="IPR009057">
    <property type="entry name" value="Homeodomain-like_sf"/>
</dbReference>
<keyword evidence="5" id="KW-0539">Nucleus</keyword>
<evidence type="ECO:0000313" key="9">
    <source>
        <dbReference type="EMBL" id="KAF9665363.1"/>
    </source>
</evidence>
<evidence type="ECO:0000256" key="1">
    <source>
        <dbReference type="ARBA" id="ARBA00004123"/>
    </source>
</evidence>
<evidence type="ECO:0000259" key="6">
    <source>
        <dbReference type="PROSITE" id="PS50090"/>
    </source>
</evidence>
<dbReference type="CDD" id="cd00167">
    <property type="entry name" value="SANT"/>
    <property type="match status" value="2"/>
</dbReference>
<evidence type="ECO:0000313" key="10">
    <source>
        <dbReference type="Proteomes" id="UP000657918"/>
    </source>
</evidence>
<dbReference type="InterPro" id="IPR017884">
    <property type="entry name" value="SANT_dom"/>
</dbReference>
<dbReference type="FunFam" id="1.10.10.60:FF:000009">
    <property type="entry name" value="transcription factor MYB1R1"/>
    <property type="match status" value="1"/>
</dbReference>
<dbReference type="Proteomes" id="UP000657918">
    <property type="component" value="Chromosome 16"/>
</dbReference>
<dbReference type="SUPFAM" id="SSF46689">
    <property type="entry name" value="Homeodomain-like"/>
    <property type="match status" value="2"/>
</dbReference>
<dbReference type="PROSITE" id="PS51293">
    <property type="entry name" value="SANT"/>
    <property type="match status" value="1"/>
</dbReference>
<dbReference type="InterPro" id="IPR006447">
    <property type="entry name" value="Myb_dom_plants"/>
</dbReference>
<dbReference type="EMBL" id="JADGMS010000016">
    <property type="protein sequence ID" value="KAF9665363.1"/>
    <property type="molecule type" value="Genomic_DNA"/>
</dbReference>
<evidence type="ECO:0000256" key="4">
    <source>
        <dbReference type="ARBA" id="ARBA00023163"/>
    </source>
</evidence>
<dbReference type="GO" id="GO:0005634">
    <property type="term" value="C:nucleus"/>
    <property type="evidence" value="ECO:0007669"/>
    <property type="project" value="UniProtKB-SubCell"/>
</dbReference>
<reference evidence="9 10" key="1">
    <citation type="submission" date="2020-10" db="EMBL/GenBank/DDBJ databases">
        <title>Plant Genome Project.</title>
        <authorList>
            <person name="Zhang R.-G."/>
        </authorList>
    </citation>
    <scope>NUCLEOTIDE SEQUENCE [LARGE SCALE GENOMIC DNA]</scope>
    <source>
        <strain evidence="9">FAFU-HL-1</strain>
        <tissue evidence="9">Leaf</tissue>
    </source>
</reference>
<evidence type="ECO:0000256" key="3">
    <source>
        <dbReference type="ARBA" id="ARBA00023125"/>
    </source>
</evidence>
<dbReference type="PROSITE" id="PS50090">
    <property type="entry name" value="MYB_LIKE"/>
    <property type="match status" value="2"/>
</dbReference>
<dbReference type="Gene3D" id="1.10.10.60">
    <property type="entry name" value="Homeodomain-like"/>
    <property type="match status" value="2"/>
</dbReference>
<evidence type="ECO:0000259" key="7">
    <source>
        <dbReference type="PROSITE" id="PS51293"/>
    </source>
</evidence>
<keyword evidence="4" id="KW-0804">Transcription</keyword>
<gene>
    <name evidence="9" type="ORF">SADUNF_Sadunf16G0114900</name>
</gene>
<organism evidence="9 10">
    <name type="scientific">Salix dunnii</name>
    <dbReference type="NCBI Taxonomy" id="1413687"/>
    <lineage>
        <taxon>Eukaryota</taxon>
        <taxon>Viridiplantae</taxon>
        <taxon>Streptophyta</taxon>
        <taxon>Embryophyta</taxon>
        <taxon>Tracheophyta</taxon>
        <taxon>Spermatophyta</taxon>
        <taxon>Magnoliopsida</taxon>
        <taxon>eudicotyledons</taxon>
        <taxon>Gunneridae</taxon>
        <taxon>Pentapetalae</taxon>
        <taxon>rosids</taxon>
        <taxon>fabids</taxon>
        <taxon>Malpighiales</taxon>
        <taxon>Salicaceae</taxon>
        <taxon>Saliceae</taxon>
        <taxon>Salix</taxon>
    </lineage>
</organism>
<dbReference type="Pfam" id="PF00249">
    <property type="entry name" value="Myb_DNA-binding"/>
    <property type="match status" value="2"/>
</dbReference>
<name>A0A835MPZ9_9ROSI</name>
<feature type="domain" description="HTH myb-type" evidence="8">
    <location>
        <begin position="90"/>
        <end position="146"/>
    </location>
</feature>
<dbReference type="AlphaFoldDB" id="A0A835MPZ9"/>
<keyword evidence="3" id="KW-0238">DNA-binding</keyword>